<feature type="binding site" evidence="7">
    <location>
        <position position="167"/>
    </location>
    <ligand>
        <name>Mg(2+)</name>
        <dbReference type="ChEBI" id="CHEBI:18420"/>
    </ligand>
</feature>
<dbReference type="EMBL" id="CAJNRG010002550">
    <property type="protein sequence ID" value="CAF2048786.1"/>
    <property type="molecule type" value="Genomic_DNA"/>
</dbReference>
<evidence type="ECO:0000256" key="6">
    <source>
        <dbReference type="PIRSR" id="PIRSR628472-1"/>
    </source>
</evidence>
<evidence type="ECO:0000256" key="4">
    <source>
        <dbReference type="ARBA" id="ARBA00022912"/>
    </source>
</evidence>
<keyword evidence="3 7" id="KW-0460">Magnesium</keyword>
<comment type="similarity">
    <text evidence="1 8">Belongs to the HAD-like hydrolase superfamily. EYA family.</text>
</comment>
<dbReference type="PANTHER" id="PTHR10190">
    <property type="entry name" value="EYES ABSENT"/>
    <property type="match status" value="1"/>
</dbReference>
<dbReference type="EC" id="3.1.3.48" evidence="8"/>
<evidence type="ECO:0000313" key="11">
    <source>
        <dbReference type="Proteomes" id="UP000663887"/>
    </source>
</evidence>
<evidence type="ECO:0000256" key="2">
    <source>
        <dbReference type="ARBA" id="ARBA00022801"/>
    </source>
</evidence>
<comment type="caution">
    <text evidence="10">The sequence shown here is derived from an EMBL/GenBank/DDBJ whole genome shotgun (WGS) entry which is preliminary data.</text>
</comment>
<dbReference type="GO" id="GO:0030154">
    <property type="term" value="P:cell differentiation"/>
    <property type="evidence" value="ECO:0007669"/>
    <property type="project" value="TreeGrafter"/>
</dbReference>
<keyword evidence="2 8" id="KW-0378">Hydrolase</keyword>
<feature type="compositionally biased region" description="Low complexity" evidence="9">
    <location>
        <begin position="116"/>
        <end position="128"/>
    </location>
</feature>
<dbReference type="GO" id="GO:0045739">
    <property type="term" value="P:positive regulation of DNA repair"/>
    <property type="evidence" value="ECO:0007669"/>
    <property type="project" value="TreeGrafter"/>
</dbReference>
<feature type="binding site" evidence="7">
    <location>
        <position position="169"/>
    </location>
    <ligand>
        <name>Mg(2+)</name>
        <dbReference type="ChEBI" id="CHEBI:18420"/>
    </ligand>
</feature>
<keyword evidence="8" id="KW-0804">Transcription</keyword>
<dbReference type="GO" id="GO:0005634">
    <property type="term" value="C:nucleus"/>
    <property type="evidence" value="ECO:0007669"/>
    <property type="project" value="TreeGrafter"/>
</dbReference>
<dbReference type="InterPro" id="IPR038102">
    <property type="entry name" value="EYA_dom_sf"/>
</dbReference>
<keyword evidence="7 8" id="KW-0479">Metal-binding</keyword>
<evidence type="ECO:0000313" key="10">
    <source>
        <dbReference type="EMBL" id="CAF2048786.1"/>
    </source>
</evidence>
<evidence type="ECO:0000256" key="8">
    <source>
        <dbReference type="RuleBase" id="RU362036"/>
    </source>
</evidence>
<dbReference type="Gene3D" id="3.40.50.12350">
    <property type="match status" value="1"/>
</dbReference>
<feature type="region of interest" description="Disordered" evidence="9">
    <location>
        <begin position="111"/>
        <end position="140"/>
    </location>
</feature>
<reference evidence="10" key="1">
    <citation type="submission" date="2021-02" db="EMBL/GenBank/DDBJ databases">
        <authorList>
            <person name="Nowell W R."/>
        </authorList>
    </citation>
    <scope>NUCLEOTIDE SEQUENCE</scope>
</reference>
<evidence type="ECO:0000256" key="7">
    <source>
        <dbReference type="PIRSR" id="PIRSR628472-2"/>
    </source>
</evidence>
<name>A0A816PI68_9BILA</name>
<feature type="compositionally biased region" description="Basic and acidic residues" evidence="9">
    <location>
        <begin position="982"/>
        <end position="997"/>
    </location>
</feature>
<keyword evidence="4 8" id="KW-0904">Protein phosphatase</keyword>
<accession>A0A816PI68</accession>
<protein>
    <recommendedName>
        <fullName evidence="8">Eyes absent homolog</fullName>
        <ecNumber evidence="8">3.1.3.48</ecNumber>
    </recommendedName>
</protein>
<sequence>MAGYTFSSQGYVNIPPYYNSTPNGYSGLNIPYLSPDSYSTNGISSVGVSTGVSPYSTQPAFDPAYYSFQPSFTYPGHPSSAYHPSYNLHSSNQLTTALKPQEYQCELVPLSNLDHSNPSTSNSPSPSNKTDGKICSTSKSKTIRNRNKIQQLSPELDNSIERIFIWDLDETIIILHSLLTGSYAQHYQKDPQTAMNFGLRMEELIFKLADTHLFFNDLEECDQVNIDDTSSDDNGQDLSNYNFSTDGFNSSSSSNVNNTVRGGVDWMRKLAFRYRRIKDIFNTYRMDTQTLLGQQKYEELLQLRLDIESYTGSWLTLASKALNIIKQSKTKPTDVVNPETSVPEACVPVTTTQLPDEIKAEGTVLQACVLVPGIPFVDETKAQSVAVSSETKPTDVVSPETLVLEACVPAVTIQLPDGIKAEGTVFEACVPAPAIRHTDEINAEALRASSKTRAFYDIKVRTCTALNETKVADDAAVEALALEACLVAVESRLAEESRVEGQVASTETKPAYEVKGKAPSLVSCVLVGETKPTDVVKAEAPAGSIVTFLADGVEAESRASCALTIPADEFKREASVHGGSVGLPHGEAFEEVKAEKALVGVIRTIELVDQSGTKICCEKLDDTENLPSGEDNFVTPDTLSETGNELESDLAISDLSTSCDVVVEDNSGAFEFESDGQVVGSANCDELGVVSLVPLVLRSERKLDVIDNVELLRILIVMTELLGIPVCADSSRKGVSCGEPATQGINASNISNAGRSNVPGCQEIPEGMIENLSKEVVTQEKVVEPDVRSGASVSDASKERVTEVALRSGSMLPPRILITEVEPFDCNESTLPEHLDAVNEVLTSDIEQLETDIVMNDGNSSSGDVTIISNHANATNNAEDSSHTHSISGVPNTEFLPALGTVDDLRKLERFKTMRSAAVQVVGDSTVVADKMDSGDAADINKLVTTSSNESNSKNETVSAVVDVAETPEGFVAKALAFFQRKPDGEKEPAEDDKQADVGDSEEEKFTLIEPVISNTVPPSGSEEEKKENDNLTNAATSRKIHEKVVDHVARVDVGSVIENINPAVIESKITLQGLSATIVDRKNIGDSKPIVVSPVQSQIECSGLVGNVEVTKQINDVKLESGFAVGSNEISSKGAAMGDNAQKFIDTKIEKITEAK</sequence>
<feature type="active site" description="Proton donor" evidence="6">
    <location>
        <position position="169"/>
    </location>
</feature>
<comment type="cofactor">
    <cofactor evidence="7 8">
        <name>Mg(2+)</name>
        <dbReference type="ChEBI" id="CHEBI:18420"/>
    </cofactor>
    <text evidence="7 8">Binds 1 Mg(2+) ion per subunit.</text>
</comment>
<gene>
    <name evidence="10" type="ORF">XDN619_LOCUS8149</name>
</gene>
<dbReference type="PANTHER" id="PTHR10190:SF16">
    <property type="entry name" value="DEVELOPMENTAL PROTEIN EYES ABSENT"/>
    <property type="match status" value="1"/>
</dbReference>
<dbReference type="Proteomes" id="UP000663887">
    <property type="component" value="Unassembled WGS sequence"/>
</dbReference>
<dbReference type="GO" id="GO:0004725">
    <property type="term" value="F:protein tyrosine phosphatase activity"/>
    <property type="evidence" value="ECO:0007669"/>
    <property type="project" value="UniProtKB-EC"/>
</dbReference>
<evidence type="ECO:0000256" key="5">
    <source>
        <dbReference type="ARBA" id="ARBA00051722"/>
    </source>
</evidence>
<organism evidence="10 11">
    <name type="scientific">Rotaria magnacalcarata</name>
    <dbReference type="NCBI Taxonomy" id="392030"/>
    <lineage>
        <taxon>Eukaryota</taxon>
        <taxon>Metazoa</taxon>
        <taxon>Spiralia</taxon>
        <taxon>Gnathifera</taxon>
        <taxon>Rotifera</taxon>
        <taxon>Eurotatoria</taxon>
        <taxon>Bdelloidea</taxon>
        <taxon>Philodinida</taxon>
        <taxon>Philodinidae</taxon>
        <taxon>Rotaria</taxon>
    </lineage>
</organism>
<dbReference type="GO" id="GO:0046872">
    <property type="term" value="F:metal ion binding"/>
    <property type="evidence" value="ECO:0007669"/>
    <property type="project" value="UniProtKB-KW"/>
</dbReference>
<evidence type="ECO:0000256" key="1">
    <source>
        <dbReference type="ARBA" id="ARBA00010501"/>
    </source>
</evidence>
<evidence type="ECO:0000256" key="3">
    <source>
        <dbReference type="ARBA" id="ARBA00022842"/>
    </source>
</evidence>
<keyword evidence="8" id="KW-0805">Transcription regulation</keyword>
<dbReference type="InterPro" id="IPR028472">
    <property type="entry name" value="EYA"/>
</dbReference>
<feature type="active site" description="Nucleophile" evidence="6">
    <location>
        <position position="167"/>
    </location>
</feature>
<evidence type="ECO:0000256" key="9">
    <source>
        <dbReference type="SAM" id="MobiDB-lite"/>
    </source>
</evidence>
<comment type="catalytic activity">
    <reaction evidence="5 8">
        <text>O-phospho-L-tyrosyl-[protein] + H2O = L-tyrosyl-[protein] + phosphate</text>
        <dbReference type="Rhea" id="RHEA:10684"/>
        <dbReference type="Rhea" id="RHEA-COMP:10136"/>
        <dbReference type="Rhea" id="RHEA-COMP:20101"/>
        <dbReference type="ChEBI" id="CHEBI:15377"/>
        <dbReference type="ChEBI" id="CHEBI:43474"/>
        <dbReference type="ChEBI" id="CHEBI:46858"/>
        <dbReference type="ChEBI" id="CHEBI:61978"/>
        <dbReference type="EC" id="3.1.3.48"/>
    </reaction>
</comment>
<dbReference type="AlphaFoldDB" id="A0A816PI68"/>
<feature type="region of interest" description="Disordered" evidence="9">
    <location>
        <begin position="982"/>
        <end position="1039"/>
    </location>
</feature>
<dbReference type="GO" id="GO:2001240">
    <property type="term" value="P:negative regulation of extrinsic apoptotic signaling pathway in absence of ligand"/>
    <property type="evidence" value="ECO:0007669"/>
    <property type="project" value="TreeGrafter"/>
</dbReference>
<proteinExistence type="inferred from homology"/>